<dbReference type="AlphaFoldDB" id="A0A2N9HRK8"/>
<organism evidence="2">
    <name type="scientific">Fagus sylvatica</name>
    <name type="common">Beechnut</name>
    <dbReference type="NCBI Taxonomy" id="28930"/>
    <lineage>
        <taxon>Eukaryota</taxon>
        <taxon>Viridiplantae</taxon>
        <taxon>Streptophyta</taxon>
        <taxon>Embryophyta</taxon>
        <taxon>Tracheophyta</taxon>
        <taxon>Spermatophyta</taxon>
        <taxon>Magnoliopsida</taxon>
        <taxon>eudicotyledons</taxon>
        <taxon>Gunneridae</taxon>
        <taxon>Pentapetalae</taxon>
        <taxon>rosids</taxon>
        <taxon>fabids</taxon>
        <taxon>Fagales</taxon>
        <taxon>Fagaceae</taxon>
        <taxon>Fagus</taxon>
    </lineage>
</organism>
<name>A0A2N9HRK8_FAGSY</name>
<proteinExistence type="predicted"/>
<sequence>MILLSNISNLVSMKLDQSFVDGTHQCPPQFLVNNEGVSQENPLFQQWISRDQGLLTLINSTLSPTALSLVVGQTTAHGIWFILEKRYTSASRSNILNLKMDLHNIKKESSDSISTFLQKIKDAQDRLGAVAICTRNDATSFEDIHVLLTAKEQSLRSTVELSKDHSHIAMMANVNHNNALFFVQGNRGRGRNGFNRGKGRNFNNNSGIGGYNNSRNQFGGNSSNSGNYNQSTQFYNQRPSCQICGKLGHVALNYYHRKDYAYQGKQPPSKLAAMAATSNAQQSDQSYWLSNTGATDHFTSDLSTIPDHQ</sequence>
<dbReference type="PANTHER" id="PTHR47481">
    <property type="match status" value="1"/>
</dbReference>
<evidence type="ECO:0008006" key="3">
    <source>
        <dbReference type="Google" id="ProtNLM"/>
    </source>
</evidence>
<feature type="region of interest" description="Disordered" evidence="1">
    <location>
        <begin position="192"/>
        <end position="225"/>
    </location>
</feature>
<gene>
    <name evidence="2" type="ORF">FSB_LOCUS44618</name>
</gene>
<evidence type="ECO:0000256" key="1">
    <source>
        <dbReference type="SAM" id="MobiDB-lite"/>
    </source>
</evidence>
<dbReference type="PANTHER" id="PTHR47481:SF31">
    <property type="entry name" value="OS01G0873500 PROTEIN"/>
    <property type="match status" value="1"/>
</dbReference>
<evidence type="ECO:0000313" key="2">
    <source>
        <dbReference type="EMBL" id="SPD16736.1"/>
    </source>
</evidence>
<accession>A0A2N9HRK8</accession>
<reference evidence="2" key="1">
    <citation type="submission" date="2018-02" db="EMBL/GenBank/DDBJ databases">
        <authorList>
            <person name="Cohen D.B."/>
            <person name="Kent A.D."/>
        </authorList>
    </citation>
    <scope>NUCLEOTIDE SEQUENCE</scope>
</reference>
<dbReference type="EMBL" id="OIVN01004334">
    <property type="protein sequence ID" value="SPD16736.1"/>
    <property type="molecule type" value="Genomic_DNA"/>
</dbReference>
<dbReference type="Pfam" id="PF14223">
    <property type="entry name" value="Retrotran_gag_2"/>
    <property type="match status" value="1"/>
</dbReference>
<protein>
    <recommendedName>
        <fullName evidence="3">CCHC-type domain-containing protein</fullName>
    </recommendedName>
</protein>